<sequence>MSPEDIPYYEPSQESLLCTSFVDETTLDSIRKQGGIQAIAVTYPHELYSYVKWAVIFNSPVYIHERDKGLVAFDSEFIETWKGEEFALCTQIKSLRLGARYDGAAVLH</sequence>
<evidence type="ECO:0000313" key="1">
    <source>
        <dbReference type="EMBL" id="KAL2629118.1"/>
    </source>
</evidence>
<accession>A0ABD1YEA3</accession>
<dbReference type="PANTHER" id="PTHR36839">
    <property type="entry name" value="METALLO-BETA-LACTAMASE FAMILY PROTEIN (AFU_ORTHOLOGUE AFUA_5G12770)"/>
    <property type="match status" value="1"/>
</dbReference>
<dbReference type="AlphaFoldDB" id="A0ABD1YEA3"/>
<organism evidence="1 2">
    <name type="scientific">Riccia fluitans</name>
    <dbReference type="NCBI Taxonomy" id="41844"/>
    <lineage>
        <taxon>Eukaryota</taxon>
        <taxon>Viridiplantae</taxon>
        <taxon>Streptophyta</taxon>
        <taxon>Embryophyta</taxon>
        <taxon>Marchantiophyta</taxon>
        <taxon>Marchantiopsida</taxon>
        <taxon>Marchantiidae</taxon>
        <taxon>Marchantiales</taxon>
        <taxon>Ricciaceae</taxon>
        <taxon>Riccia</taxon>
    </lineage>
</organism>
<proteinExistence type="predicted"/>
<dbReference type="EMBL" id="JBHFFA010000004">
    <property type="protein sequence ID" value="KAL2629118.1"/>
    <property type="molecule type" value="Genomic_DNA"/>
</dbReference>
<keyword evidence="2" id="KW-1185">Reference proteome</keyword>
<comment type="caution">
    <text evidence="1">The sequence shown here is derived from an EMBL/GenBank/DDBJ whole genome shotgun (WGS) entry which is preliminary data.</text>
</comment>
<dbReference type="PANTHER" id="PTHR36839:SF1">
    <property type="entry name" value="METALLO-BETA-LACTAMASE FAMILY PROTEIN (AFU_ORTHOLOGUE AFUA_5G12770)"/>
    <property type="match status" value="1"/>
</dbReference>
<evidence type="ECO:0000313" key="2">
    <source>
        <dbReference type="Proteomes" id="UP001605036"/>
    </source>
</evidence>
<gene>
    <name evidence="1" type="ORF">R1flu_013804</name>
</gene>
<reference evidence="1 2" key="1">
    <citation type="submission" date="2024-09" db="EMBL/GenBank/DDBJ databases">
        <title>Chromosome-scale assembly of Riccia fluitans.</title>
        <authorList>
            <person name="Paukszto L."/>
            <person name="Sawicki J."/>
            <person name="Karawczyk K."/>
            <person name="Piernik-Szablinska J."/>
            <person name="Szczecinska M."/>
            <person name="Mazdziarz M."/>
        </authorList>
    </citation>
    <scope>NUCLEOTIDE SEQUENCE [LARGE SCALE GENOMIC DNA]</scope>
    <source>
        <strain evidence="1">Rf_01</strain>
        <tissue evidence="1">Aerial parts of the thallus</tissue>
    </source>
</reference>
<dbReference type="Proteomes" id="UP001605036">
    <property type="component" value="Unassembled WGS sequence"/>
</dbReference>
<protein>
    <submittedName>
        <fullName evidence="1">Uncharacterized protein</fullName>
    </submittedName>
</protein>
<name>A0ABD1YEA3_9MARC</name>